<dbReference type="CDD" id="cd15482">
    <property type="entry name" value="Sialidase_non-viral"/>
    <property type="match status" value="1"/>
</dbReference>
<dbReference type="Gene3D" id="2.120.10.10">
    <property type="match status" value="1"/>
</dbReference>
<gene>
    <name evidence="3" type="ORF">F7231_08825</name>
</gene>
<evidence type="ECO:0000313" key="4">
    <source>
        <dbReference type="Proteomes" id="UP000606008"/>
    </source>
</evidence>
<organism evidence="3 4">
    <name type="scientific">Fibrivirga algicola</name>
    <dbReference type="NCBI Taxonomy" id="2950420"/>
    <lineage>
        <taxon>Bacteria</taxon>
        <taxon>Pseudomonadati</taxon>
        <taxon>Bacteroidota</taxon>
        <taxon>Cytophagia</taxon>
        <taxon>Cytophagales</taxon>
        <taxon>Spirosomataceae</taxon>
        <taxon>Fibrivirga</taxon>
    </lineage>
</organism>
<accession>A0ABX0QDQ6</accession>
<dbReference type="Pfam" id="PF13088">
    <property type="entry name" value="BNR_2"/>
    <property type="match status" value="1"/>
</dbReference>
<dbReference type="Proteomes" id="UP000606008">
    <property type="component" value="Unassembled WGS sequence"/>
</dbReference>
<dbReference type="SUPFAM" id="SSF50939">
    <property type="entry name" value="Sialidases"/>
    <property type="match status" value="1"/>
</dbReference>
<reference evidence="4" key="2">
    <citation type="submission" date="2023-07" db="EMBL/GenBank/DDBJ databases">
        <authorList>
            <person name="Jung D.-H."/>
        </authorList>
    </citation>
    <scope>NUCLEOTIDE SEQUENCE [LARGE SCALE GENOMIC DNA]</scope>
    <source>
        <strain evidence="4">JA-25</strain>
    </source>
</reference>
<evidence type="ECO:0000259" key="2">
    <source>
        <dbReference type="Pfam" id="PF13088"/>
    </source>
</evidence>
<proteinExistence type="predicted"/>
<name>A0ABX0QDQ6_9BACT</name>
<evidence type="ECO:0000313" key="3">
    <source>
        <dbReference type="EMBL" id="NID10276.1"/>
    </source>
</evidence>
<keyword evidence="4" id="KW-1185">Reference proteome</keyword>
<feature type="domain" description="Sialidase" evidence="2">
    <location>
        <begin position="60"/>
        <end position="379"/>
    </location>
</feature>
<comment type="caution">
    <text evidence="3">The sequence shown here is derived from an EMBL/GenBank/DDBJ whole genome shotgun (WGS) entry which is preliminary data.</text>
</comment>
<dbReference type="InterPro" id="IPR036278">
    <property type="entry name" value="Sialidase_sf"/>
</dbReference>
<protein>
    <submittedName>
        <fullName evidence="3">Exo-alpha-sialidase</fullName>
    </submittedName>
</protein>
<evidence type="ECO:0000256" key="1">
    <source>
        <dbReference type="SAM" id="MobiDB-lite"/>
    </source>
</evidence>
<dbReference type="EMBL" id="WAEL01000003">
    <property type="protein sequence ID" value="NID10276.1"/>
    <property type="molecule type" value="Genomic_DNA"/>
</dbReference>
<feature type="region of interest" description="Disordered" evidence="1">
    <location>
        <begin position="128"/>
        <end position="151"/>
    </location>
</feature>
<reference evidence="4" key="1">
    <citation type="submission" date="2019-09" db="EMBL/GenBank/DDBJ databases">
        <authorList>
            <person name="Jung D.-H."/>
        </authorList>
    </citation>
    <scope>NUCLEOTIDE SEQUENCE [LARGE SCALE GENOMIC DNA]</scope>
    <source>
        <strain evidence="4">JA-25</strain>
    </source>
</reference>
<sequence length="402" mass="43563">MKTIVTLLLAGLALLEQPVRETTISNPTHAGSTPRFTTDQQGNPVLTWAEKTGDKTATFYFARSTDGGETFGTKMRIPVPPDLSTHAEGMPKLAVKRNGTLIALFEVSRPTADSPFAGNLYYMTSSSGGQSWTDPKPVHRDTTPGKSHSFGDLTRLPNGEVGLIWIDEKLGSNEGRSIKFVQTQPQGGFSDEVIVDSNACQCCRTNVFVDTNKQIHLTYRDLIPTGNKTPAARDISRATSIDGGKTFSKPQRIYADDWRVAACPHAGSSVAQVGNALYTSWFSGKEGKEGLRLAKAGQADLVAGILSSRAKHPQVLSYRDQLVWLWDEAVRLPNQPADEVMPKFTQRIALRTSPTAPVTYLTAESTSATYPAAIATPRGLLVAFEQTTGTQKPVIVTQLIAL</sequence>
<dbReference type="RefSeq" id="WP_166691657.1">
    <property type="nucleotide sequence ID" value="NZ_WAEL01000003.1"/>
</dbReference>
<dbReference type="InterPro" id="IPR011040">
    <property type="entry name" value="Sialidase"/>
</dbReference>